<proteinExistence type="predicted"/>
<dbReference type="GO" id="GO:0004540">
    <property type="term" value="F:RNA nuclease activity"/>
    <property type="evidence" value="ECO:0007669"/>
    <property type="project" value="InterPro"/>
</dbReference>
<dbReference type="InterPro" id="IPR047140">
    <property type="entry name" value="LabA"/>
</dbReference>
<organism evidence="2">
    <name type="scientific">uncultured Gemmatimonadota bacterium</name>
    <dbReference type="NCBI Taxonomy" id="203437"/>
    <lineage>
        <taxon>Bacteria</taxon>
        <taxon>Pseudomonadati</taxon>
        <taxon>Gemmatimonadota</taxon>
        <taxon>environmental samples</taxon>
    </lineage>
</organism>
<evidence type="ECO:0000313" key="2">
    <source>
        <dbReference type="EMBL" id="CAA9338328.1"/>
    </source>
</evidence>
<reference evidence="2" key="1">
    <citation type="submission" date="2020-02" db="EMBL/GenBank/DDBJ databases">
        <authorList>
            <person name="Meier V. D."/>
        </authorList>
    </citation>
    <scope>NUCLEOTIDE SEQUENCE</scope>
    <source>
        <strain evidence="2">AVDCRST_MAG68</strain>
    </source>
</reference>
<name>A0A6J4LQ01_9BACT</name>
<dbReference type="PANTHER" id="PTHR35458:SF8">
    <property type="entry name" value="SLR0650 PROTEIN"/>
    <property type="match status" value="1"/>
</dbReference>
<dbReference type="EMBL" id="CADCTW010000134">
    <property type="protein sequence ID" value="CAA9338328.1"/>
    <property type="molecule type" value="Genomic_DNA"/>
</dbReference>
<dbReference type="Gene3D" id="3.40.50.1010">
    <property type="entry name" value="5'-nuclease"/>
    <property type="match status" value="1"/>
</dbReference>
<dbReference type="Pfam" id="PF01936">
    <property type="entry name" value="NYN"/>
    <property type="match status" value="1"/>
</dbReference>
<dbReference type="InterPro" id="IPR021139">
    <property type="entry name" value="NYN"/>
</dbReference>
<gene>
    <name evidence="2" type="ORF">AVDCRST_MAG68-2896</name>
</gene>
<evidence type="ECO:0000259" key="1">
    <source>
        <dbReference type="Pfam" id="PF01936"/>
    </source>
</evidence>
<feature type="domain" description="NYN" evidence="1">
    <location>
        <begin position="16"/>
        <end position="172"/>
    </location>
</feature>
<sequence>MTQPTSDAGPNRPPKLEIFVDGTNFHLAQTYNGVHFRVDLNQLATRLSRGFHFVKLNYYTSPLPDARSEAYRRQQIFFEQLRKSSRINLVLGRNEPLFTDGRKHHVEKETDVNLAVDMVVGAHRGRYDAAMLVAGDTDYVRAVTAVQDEGKKVIWCHLPAQKHSDQLAQVCDDDRTGREVPPHLPIEPAPLTKLLSVPLCPCVRLLWAEPERPSVVQTAV</sequence>
<protein>
    <recommendedName>
        <fullName evidence="1">NYN domain-containing protein</fullName>
    </recommendedName>
</protein>
<dbReference type="PANTHER" id="PTHR35458">
    <property type="entry name" value="SLR0755 PROTEIN"/>
    <property type="match status" value="1"/>
</dbReference>
<accession>A0A6J4LQ01</accession>
<dbReference type="AlphaFoldDB" id="A0A6J4LQ01"/>